<feature type="region of interest" description="Disordered" evidence="9">
    <location>
        <begin position="41"/>
        <end position="97"/>
    </location>
</feature>
<evidence type="ECO:0000256" key="3">
    <source>
        <dbReference type="ARBA" id="ARBA00022679"/>
    </source>
</evidence>
<dbReference type="CDD" id="cd16917">
    <property type="entry name" value="HATPase_UhpB-NarQ-NarX-like"/>
    <property type="match status" value="1"/>
</dbReference>
<evidence type="ECO:0000256" key="9">
    <source>
        <dbReference type="SAM" id="MobiDB-lite"/>
    </source>
</evidence>
<dbReference type="AlphaFoldDB" id="C4XSZ9"/>
<keyword evidence="5 11" id="KW-0418">Kinase</keyword>
<reference evidence="11 12" key="1">
    <citation type="journal article" date="2009" name="Genome Res.">
        <title>Whole genome sequence of Desulfovibrio magneticus strain RS-1 revealed common gene clusters in magnetotactic bacteria.</title>
        <authorList>
            <person name="Nakazawa H."/>
            <person name="Arakaki A."/>
            <person name="Narita-Yamada S."/>
            <person name="Yashiro I."/>
            <person name="Jinno K."/>
            <person name="Aoki N."/>
            <person name="Tsuruyama A."/>
            <person name="Okamura Y."/>
            <person name="Tanikawa S."/>
            <person name="Fujita N."/>
            <person name="Takeyama H."/>
            <person name="Matsunaga T."/>
        </authorList>
    </citation>
    <scope>NUCLEOTIDE SEQUENCE [LARGE SCALE GENOMIC DNA]</scope>
    <source>
        <strain evidence="12">ATCC 700980 / DSM 13731 / RS-1</strain>
    </source>
</reference>
<evidence type="ECO:0000256" key="5">
    <source>
        <dbReference type="ARBA" id="ARBA00022777"/>
    </source>
</evidence>
<evidence type="ECO:0000313" key="12">
    <source>
        <dbReference type="Proteomes" id="UP000009071"/>
    </source>
</evidence>
<dbReference type="InterPro" id="IPR011712">
    <property type="entry name" value="Sig_transdc_His_kin_sub3_dim/P"/>
</dbReference>
<organism evidence="11 12">
    <name type="scientific">Solidesulfovibrio magneticus (strain ATCC 700980 / DSM 13731 / RS-1)</name>
    <name type="common">Desulfovibrio magneticus</name>
    <dbReference type="NCBI Taxonomy" id="573370"/>
    <lineage>
        <taxon>Bacteria</taxon>
        <taxon>Pseudomonadati</taxon>
        <taxon>Thermodesulfobacteriota</taxon>
        <taxon>Desulfovibrionia</taxon>
        <taxon>Desulfovibrionales</taxon>
        <taxon>Desulfovibrionaceae</taxon>
        <taxon>Solidesulfovibrio</taxon>
    </lineage>
</organism>
<evidence type="ECO:0000256" key="2">
    <source>
        <dbReference type="ARBA" id="ARBA00022475"/>
    </source>
</evidence>
<feature type="domain" description="Histidine kinase" evidence="10">
    <location>
        <begin position="359"/>
        <end position="452"/>
    </location>
</feature>
<name>C4XSZ9_SOLM1</name>
<dbReference type="InterPro" id="IPR050482">
    <property type="entry name" value="Sensor_HK_TwoCompSys"/>
</dbReference>
<comment type="subcellular location">
    <subcellularLocation>
        <location evidence="1">Cell membrane</location>
        <topology evidence="1">Multi-pass membrane protein</topology>
    </subcellularLocation>
</comment>
<evidence type="ECO:0000259" key="10">
    <source>
        <dbReference type="PROSITE" id="PS50109"/>
    </source>
</evidence>
<dbReference type="HOGENOM" id="CLU_048405_0_0_7"/>
<dbReference type="Pfam" id="PF02518">
    <property type="entry name" value="HATPase_c"/>
    <property type="match status" value="1"/>
</dbReference>
<keyword evidence="8" id="KW-0472">Membrane</keyword>
<keyword evidence="12" id="KW-1185">Reference proteome</keyword>
<dbReference type="InterPro" id="IPR003594">
    <property type="entry name" value="HATPase_dom"/>
</dbReference>
<keyword evidence="7" id="KW-0902">Two-component regulatory system</keyword>
<dbReference type="GO" id="GO:0005886">
    <property type="term" value="C:plasma membrane"/>
    <property type="evidence" value="ECO:0007669"/>
    <property type="project" value="UniProtKB-SubCell"/>
</dbReference>
<keyword evidence="6" id="KW-1133">Transmembrane helix</keyword>
<evidence type="ECO:0000256" key="8">
    <source>
        <dbReference type="ARBA" id="ARBA00023136"/>
    </source>
</evidence>
<dbReference type="Pfam" id="PF07730">
    <property type="entry name" value="HisKA_3"/>
    <property type="match status" value="1"/>
</dbReference>
<proteinExistence type="predicted"/>
<dbReference type="InterPro" id="IPR036890">
    <property type="entry name" value="HATPase_C_sf"/>
</dbReference>
<dbReference type="PANTHER" id="PTHR24421">
    <property type="entry name" value="NITRATE/NITRITE SENSOR PROTEIN NARX-RELATED"/>
    <property type="match status" value="1"/>
</dbReference>
<evidence type="ECO:0000256" key="7">
    <source>
        <dbReference type="ARBA" id="ARBA00023012"/>
    </source>
</evidence>
<dbReference type="KEGG" id="dma:DMR_23510"/>
<sequence length="455" mass="49388">MPTSSRRTGLAASYVGRSAAKSDVVPIFGGNLIRYFGRATRKTGRGSRGGGSWADKAEGKGYAGQGELARDRSCQARSPHRQSETAMHANATPTPDVAEHARTLAALRERVKELDCLYEITRLSQRQELALAGILAGACSVAARAWQYPETACVRLSLGGQTFATPNWRRPVARQESAIVIGGETVGRIEVGYLDKRPPADEGPFLREERHLLDALAEHLGRIIASRRAEERLRRLSQELIKAQETERQRIARELHDDVGQHLSLARMGLERLLAAKEPLPDADSGEVLRDSSARLGAAIASLRNLAGDLLPPVLDRLGLAEAAAALCRDTAARTGLTVDFSADGLERLAVGFDTSLAVYRVLQEALANACRHGRGTRIVARLVASHPLLLLRVADDGQGFDPEARLPEALCEKRMGLWSMGERVRLLGGRLTIRSRPGHGTRIKAEIPLTEEGS</sequence>
<dbReference type="PANTHER" id="PTHR24421:SF37">
    <property type="entry name" value="SENSOR HISTIDINE KINASE NARS"/>
    <property type="match status" value="1"/>
</dbReference>
<evidence type="ECO:0000313" key="11">
    <source>
        <dbReference type="EMBL" id="BAH75841.1"/>
    </source>
</evidence>
<dbReference type="SUPFAM" id="SSF55874">
    <property type="entry name" value="ATPase domain of HSP90 chaperone/DNA topoisomerase II/histidine kinase"/>
    <property type="match status" value="1"/>
</dbReference>
<keyword evidence="3" id="KW-0808">Transferase</keyword>
<dbReference type="InterPro" id="IPR005467">
    <property type="entry name" value="His_kinase_dom"/>
</dbReference>
<keyword evidence="4" id="KW-0812">Transmembrane</keyword>
<evidence type="ECO:0000256" key="1">
    <source>
        <dbReference type="ARBA" id="ARBA00004651"/>
    </source>
</evidence>
<gene>
    <name evidence="11" type="ordered locus">DMR_23510</name>
</gene>
<accession>C4XSZ9</accession>
<dbReference type="SMART" id="SM00387">
    <property type="entry name" value="HATPase_c"/>
    <property type="match status" value="1"/>
</dbReference>
<dbReference type="eggNOG" id="COG4585">
    <property type="taxonomic scope" value="Bacteria"/>
</dbReference>
<dbReference type="PROSITE" id="PS50109">
    <property type="entry name" value="HIS_KIN"/>
    <property type="match status" value="1"/>
</dbReference>
<evidence type="ECO:0000256" key="4">
    <source>
        <dbReference type="ARBA" id="ARBA00022692"/>
    </source>
</evidence>
<evidence type="ECO:0000256" key="6">
    <source>
        <dbReference type="ARBA" id="ARBA00022989"/>
    </source>
</evidence>
<dbReference type="GO" id="GO:0000155">
    <property type="term" value="F:phosphorelay sensor kinase activity"/>
    <property type="evidence" value="ECO:0007669"/>
    <property type="project" value="InterPro"/>
</dbReference>
<protein>
    <submittedName>
        <fullName evidence="11">Two-component sensor histidine kinase</fullName>
    </submittedName>
</protein>
<dbReference type="GO" id="GO:0046983">
    <property type="term" value="F:protein dimerization activity"/>
    <property type="evidence" value="ECO:0007669"/>
    <property type="project" value="InterPro"/>
</dbReference>
<dbReference type="Gene3D" id="1.20.5.1930">
    <property type="match status" value="1"/>
</dbReference>
<dbReference type="STRING" id="573370.DMR_23510"/>
<keyword evidence="2" id="KW-1003">Cell membrane</keyword>
<dbReference type="Proteomes" id="UP000009071">
    <property type="component" value="Chromosome"/>
</dbReference>
<dbReference type="Gene3D" id="3.30.565.10">
    <property type="entry name" value="Histidine kinase-like ATPase, C-terminal domain"/>
    <property type="match status" value="1"/>
</dbReference>
<dbReference type="EMBL" id="AP010904">
    <property type="protein sequence ID" value="BAH75841.1"/>
    <property type="molecule type" value="Genomic_DNA"/>
</dbReference>